<proteinExistence type="predicted"/>
<evidence type="ECO:0000256" key="1">
    <source>
        <dbReference type="SAM" id="SignalP"/>
    </source>
</evidence>
<feature type="signal peptide" evidence="1">
    <location>
        <begin position="1"/>
        <end position="29"/>
    </location>
</feature>
<reference evidence="2 3" key="1">
    <citation type="journal article" date="2019" name="Sci. Rep.">
        <title>Orb-weaving spider Araneus ventricosus genome elucidates the spidroin gene catalogue.</title>
        <authorList>
            <person name="Kono N."/>
            <person name="Nakamura H."/>
            <person name="Ohtoshi R."/>
            <person name="Moran D.A.P."/>
            <person name="Shinohara A."/>
            <person name="Yoshida Y."/>
            <person name="Fujiwara M."/>
            <person name="Mori M."/>
            <person name="Tomita M."/>
            <person name="Arakawa K."/>
        </authorList>
    </citation>
    <scope>NUCLEOTIDE SEQUENCE [LARGE SCALE GENOMIC DNA]</scope>
</reference>
<evidence type="ECO:0000313" key="3">
    <source>
        <dbReference type="Proteomes" id="UP000499080"/>
    </source>
</evidence>
<sequence length="111" mass="12692">MGFEATKSTHSFLGFSLAVLTLRFDATSGLFGNGPHIFEQWSGDKDDTWTGFPIRRHWVRKHFSSIPVTTLNHKGYCSKWTMKDFPIKSKTFPYCSTVTAEKDREGRITRG</sequence>
<keyword evidence="3" id="KW-1185">Reference proteome</keyword>
<evidence type="ECO:0000313" key="2">
    <source>
        <dbReference type="EMBL" id="GBN01561.1"/>
    </source>
</evidence>
<accession>A0A4Y2KGI6</accession>
<dbReference type="AlphaFoldDB" id="A0A4Y2KGI6"/>
<comment type="caution">
    <text evidence="2">The sequence shown here is derived from an EMBL/GenBank/DDBJ whole genome shotgun (WGS) entry which is preliminary data.</text>
</comment>
<protein>
    <submittedName>
        <fullName evidence="2">Uncharacterized protein</fullName>
    </submittedName>
</protein>
<name>A0A4Y2KGI6_ARAVE</name>
<keyword evidence="1" id="KW-0732">Signal</keyword>
<gene>
    <name evidence="2" type="ORF">AVEN_171302_1</name>
</gene>
<dbReference type="Proteomes" id="UP000499080">
    <property type="component" value="Unassembled WGS sequence"/>
</dbReference>
<dbReference type="EMBL" id="BGPR01004629">
    <property type="protein sequence ID" value="GBN01561.1"/>
    <property type="molecule type" value="Genomic_DNA"/>
</dbReference>
<feature type="chain" id="PRO_5021275299" evidence="1">
    <location>
        <begin position="30"/>
        <end position="111"/>
    </location>
</feature>
<organism evidence="2 3">
    <name type="scientific">Araneus ventricosus</name>
    <name type="common">Orbweaver spider</name>
    <name type="synonym">Epeira ventricosa</name>
    <dbReference type="NCBI Taxonomy" id="182803"/>
    <lineage>
        <taxon>Eukaryota</taxon>
        <taxon>Metazoa</taxon>
        <taxon>Ecdysozoa</taxon>
        <taxon>Arthropoda</taxon>
        <taxon>Chelicerata</taxon>
        <taxon>Arachnida</taxon>
        <taxon>Araneae</taxon>
        <taxon>Araneomorphae</taxon>
        <taxon>Entelegynae</taxon>
        <taxon>Araneoidea</taxon>
        <taxon>Araneidae</taxon>
        <taxon>Araneus</taxon>
    </lineage>
</organism>